<evidence type="ECO:0000313" key="1">
    <source>
        <dbReference type="EMBL" id="XCO00343.1"/>
    </source>
</evidence>
<name>A0AAU8MJK4_9CAUD</name>
<dbReference type="EMBL" id="PP965498">
    <property type="protein sequence ID" value="XCO00441.1"/>
    <property type="molecule type" value="Genomic_DNA"/>
</dbReference>
<reference evidence="1" key="1">
    <citation type="submission" date="2024-06" db="EMBL/GenBank/DDBJ databases">
        <title>Intestivirid acquisition increases across infancy in a wild primate population.</title>
        <authorList>
            <person name="Schneider-Creas I.A."/>
            <person name="Moya I.L."/>
            <person name="Chiou K.L."/>
            <person name="Baniel A."/>
            <person name="Azanaw Haile A."/>
            <person name="Kebede F."/>
            <person name="Abebe B."/>
            <person name="Snyder-Mackler N."/>
            <person name="Varsani A."/>
        </authorList>
    </citation>
    <scope>NUCLEOTIDE SEQUENCE</scope>
    <source>
        <strain evidence="1">Int_RNL_2016_0117_DIX</strain>
        <strain evidence="3">Int_RNL_2017_0546_COW</strain>
        <strain evidence="2">Int_RNL_2018_0945_COW</strain>
    </source>
</reference>
<accession>A0AAU8MJK4</accession>
<protein>
    <submittedName>
        <fullName evidence="1">Uncharacterized protein</fullName>
    </submittedName>
</protein>
<proteinExistence type="predicted"/>
<dbReference type="EMBL" id="PP965499">
    <property type="protein sequence ID" value="XCO00538.1"/>
    <property type="molecule type" value="Genomic_DNA"/>
</dbReference>
<sequence>MEYLYVLDYSDSTVCEIVLTEEDQNARVETILKKYGLDIDNCAFMFTLERNISINTLTPIN</sequence>
<evidence type="ECO:0000313" key="3">
    <source>
        <dbReference type="EMBL" id="XCO00538.1"/>
    </source>
</evidence>
<dbReference type="EMBL" id="PP965497">
    <property type="protein sequence ID" value="XCO00343.1"/>
    <property type="molecule type" value="Genomic_DNA"/>
</dbReference>
<evidence type="ECO:0000313" key="2">
    <source>
        <dbReference type="EMBL" id="XCO00441.1"/>
    </source>
</evidence>
<organism evidence="1">
    <name type="scientific">Geladintestivirus 1</name>
    <dbReference type="NCBI Taxonomy" id="3233133"/>
    <lineage>
        <taxon>Viruses</taxon>
        <taxon>Duplodnaviria</taxon>
        <taxon>Heunggongvirae</taxon>
        <taxon>Uroviricota</taxon>
        <taxon>Caudoviricetes</taxon>
        <taxon>Crassvirales</taxon>
    </lineage>
</organism>